<comment type="similarity">
    <text evidence="3">In the C-terminal section; belongs to the prokaryotic molybdopterin-containing oxidoreductase family.</text>
</comment>
<evidence type="ECO:0000256" key="5">
    <source>
        <dbReference type="ARBA" id="ARBA00022505"/>
    </source>
</evidence>
<dbReference type="Proteomes" id="UP000319576">
    <property type="component" value="Chromosome"/>
</dbReference>
<dbReference type="GO" id="GO:0046872">
    <property type="term" value="F:metal ion binding"/>
    <property type="evidence" value="ECO:0007669"/>
    <property type="project" value="UniProtKB-KW"/>
</dbReference>
<dbReference type="InterPro" id="IPR006656">
    <property type="entry name" value="Mopterin_OxRdtase"/>
</dbReference>
<organism evidence="14 15">
    <name type="scientific">Urbifossiella limnaea</name>
    <dbReference type="NCBI Taxonomy" id="2528023"/>
    <lineage>
        <taxon>Bacteria</taxon>
        <taxon>Pseudomonadati</taxon>
        <taxon>Planctomycetota</taxon>
        <taxon>Planctomycetia</taxon>
        <taxon>Gemmatales</taxon>
        <taxon>Gemmataceae</taxon>
        <taxon>Urbifossiella</taxon>
    </lineage>
</organism>
<evidence type="ECO:0000313" key="15">
    <source>
        <dbReference type="Proteomes" id="UP000319576"/>
    </source>
</evidence>
<dbReference type="SUPFAM" id="SSF50692">
    <property type="entry name" value="ADC-like"/>
    <property type="match status" value="1"/>
</dbReference>
<dbReference type="PIRSF" id="PIRSF036643">
    <property type="entry name" value="FDH_alpha"/>
    <property type="match status" value="1"/>
</dbReference>
<dbReference type="InterPro" id="IPR017896">
    <property type="entry name" value="4Fe4S_Fe-S-bd"/>
</dbReference>
<dbReference type="Pfam" id="PF04879">
    <property type="entry name" value="Molybdop_Fe4S4"/>
    <property type="match status" value="1"/>
</dbReference>
<dbReference type="PROSITE" id="PS51085">
    <property type="entry name" value="2FE2S_FER_2"/>
    <property type="match status" value="1"/>
</dbReference>
<feature type="domain" description="4Fe-4S ferredoxin-type" evidence="12">
    <location>
        <begin position="137"/>
        <end position="166"/>
    </location>
</feature>
<dbReference type="InterPro" id="IPR006478">
    <property type="entry name" value="Formate_DH_asu"/>
</dbReference>
<evidence type="ECO:0000313" key="14">
    <source>
        <dbReference type="EMBL" id="QDU18724.1"/>
    </source>
</evidence>
<dbReference type="CDD" id="cd00207">
    <property type="entry name" value="fer2"/>
    <property type="match status" value="1"/>
</dbReference>
<evidence type="ECO:0000256" key="8">
    <source>
        <dbReference type="ARBA" id="ARBA00023002"/>
    </source>
</evidence>
<dbReference type="InterPro" id="IPR017900">
    <property type="entry name" value="4Fe4S_Fe_S_CS"/>
</dbReference>
<dbReference type="PANTHER" id="PTHR43105:SF10">
    <property type="entry name" value="NADH-QUINONE OXIDOREDUCTASE SUBUNIT G"/>
    <property type="match status" value="1"/>
</dbReference>
<dbReference type="PROSITE" id="PS51379">
    <property type="entry name" value="4FE4S_FER_2"/>
    <property type="match status" value="2"/>
</dbReference>
<dbReference type="EMBL" id="CP036273">
    <property type="protein sequence ID" value="QDU18724.1"/>
    <property type="molecule type" value="Genomic_DNA"/>
</dbReference>
<dbReference type="SMART" id="SM00926">
    <property type="entry name" value="Molybdop_Fe4S4"/>
    <property type="match status" value="1"/>
</dbReference>
<evidence type="ECO:0000256" key="2">
    <source>
        <dbReference type="ARBA" id="ARBA00001966"/>
    </source>
</evidence>
<evidence type="ECO:0000259" key="11">
    <source>
        <dbReference type="PROSITE" id="PS51085"/>
    </source>
</evidence>
<comment type="cofactor">
    <cofactor evidence="2">
        <name>[4Fe-4S] cluster</name>
        <dbReference type="ChEBI" id="CHEBI:49883"/>
    </cofactor>
</comment>
<evidence type="ECO:0000256" key="6">
    <source>
        <dbReference type="ARBA" id="ARBA00022723"/>
    </source>
</evidence>
<dbReference type="FunFam" id="2.20.25.90:FF:000001">
    <property type="entry name" value="Formate dehydrogenase subunit alpha"/>
    <property type="match status" value="1"/>
</dbReference>
<keyword evidence="10" id="KW-0411">Iron-sulfur</keyword>
<dbReference type="GO" id="GO:0003954">
    <property type="term" value="F:NADH dehydrogenase activity"/>
    <property type="evidence" value="ECO:0007669"/>
    <property type="project" value="TreeGrafter"/>
</dbReference>
<dbReference type="SUPFAM" id="SSF54862">
    <property type="entry name" value="4Fe-4S ferredoxins"/>
    <property type="match status" value="1"/>
</dbReference>
<dbReference type="InterPro" id="IPR036010">
    <property type="entry name" value="2Fe-2S_ferredoxin-like_sf"/>
</dbReference>
<evidence type="ECO:0000256" key="10">
    <source>
        <dbReference type="ARBA" id="ARBA00023014"/>
    </source>
</evidence>
<dbReference type="InterPro" id="IPR001041">
    <property type="entry name" value="2Fe-2S_ferredoxin-type"/>
</dbReference>
<dbReference type="Gene3D" id="3.40.50.740">
    <property type="match status" value="1"/>
</dbReference>
<gene>
    <name evidence="14" type="ORF">ETAA1_06170</name>
</gene>
<dbReference type="NCBIfam" id="TIGR01591">
    <property type="entry name" value="Fdh-alpha"/>
    <property type="match status" value="1"/>
</dbReference>
<dbReference type="InterPro" id="IPR006655">
    <property type="entry name" value="Mopterin_OxRdtase_prok_CS"/>
</dbReference>
<keyword evidence="6" id="KW-0479">Metal-binding</keyword>
<feature type="domain" description="2Fe-2S ferredoxin-type" evidence="11">
    <location>
        <begin position="1"/>
        <end position="78"/>
    </location>
</feature>
<keyword evidence="5" id="KW-0500">Molybdenum</keyword>
<dbReference type="InterPro" id="IPR006963">
    <property type="entry name" value="Mopterin_OxRdtase_4Fe-4S_dom"/>
</dbReference>
<dbReference type="Pfam" id="PF00384">
    <property type="entry name" value="Molybdopterin"/>
    <property type="match status" value="1"/>
</dbReference>
<evidence type="ECO:0000259" key="12">
    <source>
        <dbReference type="PROSITE" id="PS51379"/>
    </source>
</evidence>
<dbReference type="InterPro" id="IPR041924">
    <property type="entry name" value="Formate_Dh-H_N"/>
</dbReference>
<dbReference type="Gene3D" id="2.40.40.20">
    <property type="match status" value="1"/>
</dbReference>
<keyword evidence="4" id="KW-0004">4Fe-4S</keyword>
<dbReference type="CDD" id="cd02753">
    <property type="entry name" value="MopB_Formate-Dh-H"/>
    <property type="match status" value="1"/>
</dbReference>
<dbReference type="GO" id="GO:0043546">
    <property type="term" value="F:molybdopterin cofactor binding"/>
    <property type="evidence" value="ECO:0007669"/>
    <property type="project" value="InterPro"/>
</dbReference>
<comment type="cofactor">
    <cofactor evidence="1">
        <name>Mo-bis(molybdopterin guanine dinucleotide)</name>
        <dbReference type="ChEBI" id="CHEBI:60539"/>
    </cofactor>
</comment>
<dbReference type="PROSITE" id="PS00198">
    <property type="entry name" value="4FE4S_FER_1"/>
    <property type="match status" value="1"/>
</dbReference>
<dbReference type="InterPro" id="IPR054351">
    <property type="entry name" value="NADH_UbQ_OxRdtase_ferredoxin"/>
</dbReference>
<dbReference type="Pfam" id="PF01568">
    <property type="entry name" value="Molydop_binding"/>
    <property type="match status" value="1"/>
</dbReference>
<dbReference type="Pfam" id="PF13510">
    <property type="entry name" value="Fer2_4"/>
    <property type="match status" value="1"/>
</dbReference>
<dbReference type="FunFam" id="3.40.228.10:FF:000002">
    <property type="entry name" value="Formate dehydrogenase subunit alpha"/>
    <property type="match status" value="1"/>
</dbReference>
<dbReference type="GO" id="GO:0016020">
    <property type="term" value="C:membrane"/>
    <property type="evidence" value="ECO:0007669"/>
    <property type="project" value="TreeGrafter"/>
</dbReference>
<keyword evidence="7" id="KW-0677">Repeat</keyword>
<evidence type="ECO:0000256" key="3">
    <source>
        <dbReference type="ARBA" id="ARBA00007023"/>
    </source>
</evidence>
<dbReference type="Gene3D" id="3.30.70.20">
    <property type="match status" value="1"/>
</dbReference>
<keyword evidence="9" id="KW-0408">Iron</keyword>
<feature type="domain" description="4Fe-4S ferredoxin-type" evidence="12">
    <location>
        <begin position="181"/>
        <end position="209"/>
    </location>
</feature>
<dbReference type="RefSeq" id="WP_202920623.1">
    <property type="nucleotide sequence ID" value="NZ_CP036273.1"/>
</dbReference>
<dbReference type="InterPro" id="IPR027467">
    <property type="entry name" value="MopterinOxRdtase_cofactor_BS"/>
</dbReference>
<dbReference type="PROSITE" id="PS51669">
    <property type="entry name" value="4FE4S_MOW_BIS_MGD"/>
    <property type="match status" value="1"/>
</dbReference>
<feature type="domain" description="4Fe-4S Mo/W bis-MGD-type" evidence="13">
    <location>
        <begin position="216"/>
        <end position="272"/>
    </location>
</feature>
<accession>A0A517XMI5</accession>
<keyword evidence="15" id="KW-1185">Reference proteome</keyword>
<dbReference type="PROSITE" id="PS00490">
    <property type="entry name" value="MOLYBDOPTERIN_PROK_2"/>
    <property type="match status" value="1"/>
</dbReference>
<dbReference type="AlphaFoldDB" id="A0A517XMI5"/>
<dbReference type="Pfam" id="PF22117">
    <property type="entry name" value="Fer4_Nqo3"/>
    <property type="match status" value="1"/>
</dbReference>
<dbReference type="KEGG" id="uli:ETAA1_06170"/>
<dbReference type="GO" id="GO:0015942">
    <property type="term" value="P:formate metabolic process"/>
    <property type="evidence" value="ECO:0007669"/>
    <property type="project" value="InterPro"/>
</dbReference>
<dbReference type="CDD" id="cd00508">
    <property type="entry name" value="MopB_CT_Fdh-Nap-like"/>
    <property type="match status" value="1"/>
</dbReference>
<dbReference type="GO" id="GO:0051539">
    <property type="term" value="F:4 iron, 4 sulfur cluster binding"/>
    <property type="evidence" value="ECO:0007669"/>
    <property type="project" value="UniProtKB-KW"/>
</dbReference>
<dbReference type="InterPro" id="IPR050123">
    <property type="entry name" value="Prok_molybdopt-oxidoreductase"/>
</dbReference>
<dbReference type="PROSITE" id="PS00551">
    <property type="entry name" value="MOLYBDOPTERIN_PROK_1"/>
    <property type="match status" value="1"/>
</dbReference>
<evidence type="ECO:0000256" key="7">
    <source>
        <dbReference type="ARBA" id="ARBA00022737"/>
    </source>
</evidence>
<evidence type="ECO:0000259" key="13">
    <source>
        <dbReference type="PROSITE" id="PS51669"/>
    </source>
</evidence>
<dbReference type="GO" id="GO:0008863">
    <property type="term" value="F:formate dehydrogenase (NAD+) activity"/>
    <property type="evidence" value="ECO:0007669"/>
    <property type="project" value="InterPro"/>
</dbReference>
<dbReference type="SUPFAM" id="SSF54292">
    <property type="entry name" value="2Fe-2S ferredoxin-like"/>
    <property type="match status" value="1"/>
</dbReference>
<evidence type="ECO:0000256" key="9">
    <source>
        <dbReference type="ARBA" id="ARBA00023004"/>
    </source>
</evidence>
<reference evidence="14 15" key="1">
    <citation type="submission" date="2019-02" db="EMBL/GenBank/DDBJ databases">
        <title>Deep-cultivation of Planctomycetes and their phenomic and genomic characterization uncovers novel biology.</title>
        <authorList>
            <person name="Wiegand S."/>
            <person name="Jogler M."/>
            <person name="Boedeker C."/>
            <person name="Pinto D."/>
            <person name="Vollmers J."/>
            <person name="Rivas-Marin E."/>
            <person name="Kohn T."/>
            <person name="Peeters S.H."/>
            <person name="Heuer A."/>
            <person name="Rast P."/>
            <person name="Oberbeckmann S."/>
            <person name="Bunk B."/>
            <person name="Jeske O."/>
            <person name="Meyerdierks A."/>
            <person name="Storesund J.E."/>
            <person name="Kallscheuer N."/>
            <person name="Luecker S."/>
            <person name="Lage O.M."/>
            <person name="Pohl T."/>
            <person name="Merkel B.J."/>
            <person name="Hornburger P."/>
            <person name="Mueller R.-W."/>
            <person name="Bruemmer F."/>
            <person name="Labrenz M."/>
            <person name="Spormann A.M."/>
            <person name="Op den Camp H."/>
            <person name="Overmann J."/>
            <person name="Amann R."/>
            <person name="Jetten M.S.M."/>
            <person name="Mascher T."/>
            <person name="Medema M.H."/>
            <person name="Devos D.P."/>
            <person name="Kaster A.-K."/>
            <person name="Ovreas L."/>
            <person name="Rohde M."/>
            <person name="Galperin M.Y."/>
            <person name="Jogler C."/>
        </authorList>
    </citation>
    <scope>NUCLEOTIDE SEQUENCE [LARGE SCALE GENOMIC DNA]</scope>
    <source>
        <strain evidence="14 15">ETA_A1</strain>
    </source>
</reference>
<dbReference type="GO" id="GO:0022904">
    <property type="term" value="P:respiratory electron transport chain"/>
    <property type="evidence" value="ECO:0007669"/>
    <property type="project" value="TreeGrafter"/>
</dbReference>
<keyword evidence="8" id="KW-0560">Oxidoreductase</keyword>
<evidence type="ECO:0000256" key="4">
    <source>
        <dbReference type="ARBA" id="ARBA00022485"/>
    </source>
</evidence>
<dbReference type="PANTHER" id="PTHR43105">
    <property type="entry name" value="RESPIRATORY NITRATE REDUCTASE"/>
    <property type="match status" value="1"/>
</dbReference>
<dbReference type="InterPro" id="IPR006657">
    <property type="entry name" value="MoPterin_dinucl-bd_dom"/>
</dbReference>
<dbReference type="FunFam" id="3.30.70.20:FF:000035">
    <property type="entry name" value="Iron hydrogenase 1"/>
    <property type="match status" value="1"/>
</dbReference>
<dbReference type="Gene3D" id="2.20.25.90">
    <property type="entry name" value="ADC-like domains"/>
    <property type="match status" value="1"/>
</dbReference>
<sequence length="937" mass="100427">MPTLTIDGRPVEARDGETILDAARGARITIPTLCHHRDLSPDGSCRLCVVEVEGVHGHPAACTTPARGGMVVRTETPELAESRRFVLDMLLANYHDAEYGTGERAETEFEHWVRHYGARPPADTPPPRYPVDADPNPFLRVDLNKCVRCTRCVRACADVQGRFVWGMGYRGDDVRPVAGLDTTLLDARCESCGACAAYCPTGALDDRMSVGRGRPDRVVTTTCPFCGVGCNFDLHVKDDRVVRVASNPAAPVNGMSLCVKGRYGFDFVHHPDRLTRPRVRRYLLAGVEKRSATLAEREWVETDWDTALNLVAAKLVAVRRAAGPDAVGFIGSALCTNEENYLVQKLARQVIGTHNVENCARLCHAPTVAGLSMAFGSGAMSNSMDDVAEQAQAFLVIGENVTECHPVFGTRLRQAVLRRGVPLVVADPRTTDITEFAAVHLRHRPGTDVALLNGLMHVVLEHGWHDRRYIEERCEGFEEFRAAVERYTPEAVGVLTGVPAADLRRAAELLARNRPMAAVWGVGVTQHTTGVLNVLALANLQMLLGNMGVPGGGANALRGQNSVQGACDMGALFNLFPGYQPVTSPAALAKFDAAWALDPPAPRAGGTPSLGLSDRPGRTLTEIVDAFGPGDLRALFVMGENLALTNPDLNHTRGCLAAGEFLVLQEIFPTATAEFADVLLPGAAFAEKAGTFTNTERRVQLIRPAVPPPGEARPDWAVLADLARRTLAADGRAPVGPHAGWAYRDPAQIMDEVAAVAPLFAGISHARLERGDRLQWPVPSPDHPGTPILHVGGFARGKGKFHAVEHAPAAELPDAEFPFVLTTGRVLQHYGSEMTRRAEALTAACPEPVVEVSPDDAARLGLTDGSAVRLRSRRGAVVSRAAVTDRVAPGCVFGNFHFPAAGNVNNVTTGVLDPTSKTPEFKACAVAVEPVTTNGDG</sequence>
<evidence type="ECO:0000256" key="1">
    <source>
        <dbReference type="ARBA" id="ARBA00001942"/>
    </source>
</evidence>
<proteinExistence type="inferred from homology"/>
<name>A0A517XMI5_9BACT</name>
<dbReference type="Gene3D" id="3.40.228.10">
    <property type="entry name" value="Dimethylsulfoxide Reductase, domain 2"/>
    <property type="match status" value="1"/>
</dbReference>
<dbReference type="InterPro" id="IPR009010">
    <property type="entry name" value="Asp_de-COase-like_dom_sf"/>
</dbReference>
<dbReference type="Gene3D" id="3.10.20.740">
    <property type="match status" value="1"/>
</dbReference>
<dbReference type="SUPFAM" id="SSF53706">
    <property type="entry name" value="Formate dehydrogenase/DMSO reductase, domains 1-3"/>
    <property type="match status" value="1"/>
</dbReference>
<protein>
    <submittedName>
        <fullName evidence="14">Formate dehydrogenase</fullName>
    </submittedName>
</protein>